<evidence type="ECO:0000313" key="11">
    <source>
        <dbReference type="Proteomes" id="UP000008385"/>
    </source>
</evidence>
<dbReference type="AlphaFoldDB" id="F5XYK7"/>
<dbReference type="Gene3D" id="1.10.287.130">
    <property type="match status" value="1"/>
</dbReference>
<dbReference type="CDD" id="cd00130">
    <property type="entry name" value="PAS"/>
    <property type="match status" value="1"/>
</dbReference>
<dbReference type="GO" id="GO:0005886">
    <property type="term" value="C:plasma membrane"/>
    <property type="evidence" value="ECO:0007669"/>
    <property type="project" value="UniProtKB-SubCell"/>
</dbReference>
<protein>
    <recommendedName>
        <fullName evidence="3">histidine kinase</fullName>
        <ecNumber evidence="3">2.7.13.3</ecNumber>
    </recommendedName>
</protein>
<dbReference type="EMBL" id="CP000245">
    <property type="protein sequence ID" value="AEG93183.1"/>
    <property type="molecule type" value="Genomic_DNA"/>
</dbReference>
<dbReference type="InterPro" id="IPR003594">
    <property type="entry name" value="HATPase_dom"/>
</dbReference>
<dbReference type="CDD" id="cd00082">
    <property type="entry name" value="HisKA"/>
    <property type="match status" value="1"/>
</dbReference>
<keyword evidence="11" id="KW-1185">Reference proteome</keyword>
<evidence type="ECO:0000259" key="9">
    <source>
        <dbReference type="PROSITE" id="PS50113"/>
    </source>
</evidence>
<comment type="catalytic activity">
    <reaction evidence="1">
        <text>ATP + protein L-histidine = ADP + protein N-phospho-L-histidine.</text>
        <dbReference type="EC" id="2.7.13.3"/>
    </reaction>
</comment>
<organism evidence="10 11">
    <name type="scientific">Ramlibacter tataouinensis (strain ATCC BAA-407 / DSM 14655 / LMG 21543 / TTB310)</name>
    <dbReference type="NCBI Taxonomy" id="365046"/>
    <lineage>
        <taxon>Bacteria</taxon>
        <taxon>Pseudomonadati</taxon>
        <taxon>Pseudomonadota</taxon>
        <taxon>Betaproteobacteria</taxon>
        <taxon>Burkholderiales</taxon>
        <taxon>Comamonadaceae</taxon>
        <taxon>Ramlibacter</taxon>
    </lineage>
</organism>
<dbReference type="GO" id="GO:0000155">
    <property type="term" value="F:phosphorelay sensor kinase activity"/>
    <property type="evidence" value="ECO:0007669"/>
    <property type="project" value="InterPro"/>
</dbReference>
<dbReference type="PROSITE" id="PS50112">
    <property type="entry name" value="PAS"/>
    <property type="match status" value="1"/>
</dbReference>
<dbReference type="PATRIC" id="fig|365046.3.peg.2137"/>
<dbReference type="SMART" id="SM00388">
    <property type="entry name" value="HisKA"/>
    <property type="match status" value="1"/>
</dbReference>
<dbReference type="InterPro" id="IPR035965">
    <property type="entry name" value="PAS-like_dom_sf"/>
</dbReference>
<sequence length="381" mass="42029">MNHDLIGIWLRTARDYAVILLDPEGVVTHWLGAAEQVLGYPAAQAVGRSISLLFTPEDRARHLDRLELDIARVDSRSEDERWHLRGDGSRIWTSGTVTALHDEDKHLLGFIKVLRDRTDMRIRTERLEAEVAELQAGRERTHEFLRTLGHELRNPLAPLGNTKFIIERLATDDRMKAAARTIGTQVELLRRLADDLMDITRLEQGQLKLELQQLDLRKLLETEVAGLAEATAHKRLELQVLVPQVPVVVEADPARFGQVVLNLLGNAVKYTPSGGVVWVKLTQEAHEAVLRVEDTGIGIAPEVLPRIFDLFTRESRASELAPGGLGVGLALVRQLVELHGGSVQARSAGLGKGAEFTVRLALAPPAQEGGRPGPDVIHSAI</sequence>
<dbReference type="OrthoDB" id="8552871at2"/>
<dbReference type="InterPro" id="IPR000014">
    <property type="entry name" value="PAS"/>
</dbReference>
<dbReference type="InterPro" id="IPR036097">
    <property type="entry name" value="HisK_dim/P_sf"/>
</dbReference>
<keyword evidence="5" id="KW-0808">Transferase</keyword>
<name>F5XYK7_RAMTT</name>
<dbReference type="Pfam" id="PF13426">
    <property type="entry name" value="PAS_9"/>
    <property type="match status" value="1"/>
</dbReference>
<evidence type="ECO:0000256" key="5">
    <source>
        <dbReference type="ARBA" id="ARBA00022679"/>
    </source>
</evidence>
<evidence type="ECO:0000256" key="1">
    <source>
        <dbReference type="ARBA" id="ARBA00000085"/>
    </source>
</evidence>
<dbReference type="InterPro" id="IPR003661">
    <property type="entry name" value="HisK_dim/P_dom"/>
</dbReference>
<dbReference type="Pfam" id="PF02518">
    <property type="entry name" value="HATPase_c"/>
    <property type="match status" value="1"/>
</dbReference>
<evidence type="ECO:0000259" key="8">
    <source>
        <dbReference type="PROSITE" id="PS50112"/>
    </source>
</evidence>
<dbReference type="SUPFAM" id="SSF55874">
    <property type="entry name" value="ATPase domain of HSP90 chaperone/DNA topoisomerase II/histidine kinase"/>
    <property type="match status" value="1"/>
</dbReference>
<dbReference type="NCBIfam" id="TIGR00229">
    <property type="entry name" value="sensory_box"/>
    <property type="match status" value="1"/>
</dbReference>
<dbReference type="PRINTS" id="PR00344">
    <property type="entry name" value="BCTRLSENSOR"/>
</dbReference>
<dbReference type="PROSITE" id="PS50109">
    <property type="entry name" value="HIS_KIN"/>
    <property type="match status" value="1"/>
</dbReference>
<dbReference type="eggNOG" id="COG2205">
    <property type="taxonomic scope" value="Bacteria"/>
</dbReference>
<dbReference type="FunFam" id="3.30.565.10:FF:000006">
    <property type="entry name" value="Sensor histidine kinase WalK"/>
    <property type="match status" value="1"/>
</dbReference>
<dbReference type="SUPFAM" id="SSF47384">
    <property type="entry name" value="Homodimeric domain of signal transducing histidine kinase"/>
    <property type="match status" value="1"/>
</dbReference>
<dbReference type="STRING" id="365046.Rta_20890"/>
<dbReference type="RefSeq" id="WP_013901415.1">
    <property type="nucleotide sequence ID" value="NC_015677.1"/>
</dbReference>
<keyword evidence="4" id="KW-0597">Phosphoprotein</keyword>
<dbReference type="Gene3D" id="3.30.450.20">
    <property type="entry name" value="PAS domain"/>
    <property type="match status" value="1"/>
</dbReference>
<dbReference type="SMART" id="SM00387">
    <property type="entry name" value="HATPase_c"/>
    <property type="match status" value="1"/>
</dbReference>
<reference evidence="10 11" key="2">
    <citation type="journal article" date="2011" name="PLoS ONE">
        <title>The Cyst-Dividing Bacterium Ramlibacter tataouinensis TTB310 Genome Reveals a Well-Stocked Toolbox for Adaptation to a Desert Environment.</title>
        <authorList>
            <person name="De Luca G."/>
            <person name="Barakat M."/>
            <person name="Ortet P."/>
            <person name="Fochesato S."/>
            <person name="Jourlin-Castelli C."/>
            <person name="Ansaldi M."/>
            <person name="Py B."/>
            <person name="Fichant G."/>
            <person name="Coutinho P.M."/>
            <person name="Voulhoux R."/>
            <person name="Bastien O."/>
            <person name="Marechal E."/>
            <person name="Henrissat B."/>
            <person name="Quentin Y."/>
            <person name="Noirot P."/>
            <person name="Filloux A."/>
            <person name="Mejean V."/>
            <person name="Dubow M.S."/>
            <person name="Barras F."/>
            <person name="Barbe V."/>
            <person name="Weissenbach J."/>
            <person name="Mihalcescu I."/>
            <person name="Vermeglio A."/>
            <person name="Achouak W."/>
            <person name="Heulin T."/>
        </authorList>
    </citation>
    <scope>NUCLEOTIDE SEQUENCE [LARGE SCALE GENOMIC DNA]</scope>
    <source>
        <strain evidence="11">ATCC BAA-407 / DSM 14655 / LMG 21543 / TTB310</strain>
    </source>
</reference>
<evidence type="ECO:0000259" key="7">
    <source>
        <dbReference type="PROSITE" id="PS50109"/>
    </source>
</evidence>
<dbReference type="SUPFAM" id="SSF55785">
    <property type="entry name" value="PYP-like sensor domain (PAS domain)"/>
    <property type="match status" value="1"/>
</dbReference>
<keyword evidence="6 10" id="KW-0418">Kinase</keyword>
<dbReference type="PROSITE" id="PS50113">
    <property type="entry name" value="PAC"/>
    <property type="match status" value="1"/>
</dbReference>
<dbReference type="Pfam" id="PF00512">
    <property type="entry name" value="HisKA"/>
    <property type="match status" value="1"/>
</dbReference>
<dbReference type="PANTHER" id="PTHR43547:SF2">
    <property type="entry name" value="HYBRID SIGNAL TRANSDUCTION HISTIDINE KINASE C"/>
    <property type="match status" value="1"/>
</dbReference>
<evidence type="ECO:0000256" key="4">
    <source>
        <dbReference type="ARBA" id="ARBA00022553"/>
    </source>
</evidence>
<feature type="domain" description="PAS" evidence="8">
    <location>
        <begin position="18"/>
        <end position="73"/>
    </location>
</feature>
<dbReference type="Proteomes" id="UP000008385">
    <property type="component" value="Chromosome"/>
</dbReference>
<dbReference type="InterPro" id="IPR000700">
    <property type="entry name" value="PAS-assoc_C"/>
</dbReference>
<evidence type="ECO:0000313" key="10">
    <source>
        <dbReference type="EMBL" id="AEG93183.1"/>
    </source>
</evidence>
<dbReference type="InterPro" id="IPR004358">
    <property type="entry name" value="Sig_transdc_His_kin-like_C"/>
</dbReference>
<dbReference type="PANTHER" id="PTHR43547">
    <property type="entry name" value="TWO-COMPONENT HISTIDINE KINASE"/>
    <property type="match status" value="1"/>
</dbReference>
<dbReference type="Gene3D" id="3.30.565.10">
    <property type="entry name" value="Histidine kinase-like ATPase, C-terminal domain"/>
    <property type="match status" value="1"/>
</dbReference>
<evidence type="ECO:0000256" key="6">
    <source>
        <dbReference type="ARBA" id="ARBA00022777"/>
    </source>
</evidence>
<evidence type="ECO:0000256" key="2">
    <source>
        <dbReference type="ARBA" id="ARBA00004429"/>
    </source>
</evidence>
<dbReference type="InterPro" id="IPR005467">
    <property type="entry name" value="His_kinase_dom"/>
</dbReference>
<comment type="subcellular location">
    <subcellularLocation>
        <location evidence="2">Cell inner membrane</location>
        <topology evidence="2">Multi-pass membrane protein</topology>
    </subcellularLocation>
</comment>
<dbReference type="HOGENOM" id="CLU_000445_89_2_4"/>
<proteinExistence type="predicted"/>
<evidence type="ECO:0000256" key="3">
    <source>
        <dbReference type="ARBA" id="ARBA00012438"/>
    </source>
</evidence>
<dbReference type="KEGG" id="rta:Rta_20890"/>
<gene>
    <name evidence="10" type="ordered locus">Rta_20890</name>
</gene>
<dbReference type="SMART" id="SM00091">
    <property type="entry name" value="PAS"/>
    <property type="match status" value="1"/>
</dbReference>
<accession>F5XYK7</accession>
<dbReference type="InterPro" id="IPR036890">
    <property type="entry name" value="HATPase_C_sf"/>
</dbReference>
<dbReference type="EC" id="2.7.13.3" evidence="3"/>
<feature type="domain" description="Histidine kinase" evidence="7">
    <location>
        <begin position="147"/>
        <end position="364"/>
    </location>
</feature>
<reference evidence="11" key="1">
    <citation type="submission" date="2006-01" db="EMBL/GenBank/DDBJ databases">
        <title>Genome of the cyst-dividing bacterium Ramlibacter tataouinensis.</title>
        <authorList>
            <person name="Barakat M."/>
            <person name="Ortet P."/>
            <person name="De Luca G."/>
            <person name="Jourlin-Castelli C."/>
            <person name="Ansaldi M."/>
            <person name="Py B."/>
            <person name="Fichant G."/>
            <person name="Coutinho P."/>
            <person name="Voulhoux R."/>
            <person name="Bastien O."/>
            <person name="Roy S."/>
            <person name="Marechal E."/>
            <person name="Henrissat B."/>
            <person name="Quentin Y."/>
            <person name="Noirot P."/>
            <person name="Filloux A."/>
            <person name="Mejean V."/>
            <person name="DuBow M."/>
            <person name="Barras F."/>
            <person name="Heulin T."/>
        </authorList>
    </citation>
    <scope>NUCLEOTIDE SEQUENCE [LARGE SCALE GENOMIC DNA]</scope>
    <source>
        <strain evidence="11">ATCC BAA-407 / DSM 14655 / LMG 21543 / TTB310</strain>
    </source>
</reference>
<feature type="domain" description="PAC" evidence="9">
    <location>
        <begin position="77"/>
        <end position="129"/>
    </location>
</feature>